<evidence type="ECO:0000313" key="2">
    <source>
        <dbReference type="EMBL" id="CAH1267359.1"/>
    </source>
</evidence>
<reference evidence="2" key="1">
    <citation type="submission" date="2022-01" db="EMBL/GenBank/DDBJ databases">
        <authorList>
            <person name="Braso-Vives M."/>
        </authorList>
    </citation>
    <scope>NUCLEOTIDE SEQUENCE</scope>
</reference>
<dbReference type="OrthoDB" id="1714508at2759"/>
<dbReference type="InterPro" id="IPR012479">
    <property type="entry name" value="SAP30BP"/>
</dbReference>
<dbReference type="EMBL" id="OV696691">
    <property type="protein sequence ID" value="CAH1267359.1"/>
    <property type="molecule type" value="Genomic_DNA"/>
</dbReference>
<protein>
    <submittedName>
        <fullName evidence="2">SAP30BP protein</fullName>
    </submittedName>
</protein>
<evidence type="ECO:0000256" key="1">
    <source>
        <dbReference type="SAM" id="MobiDB-lite"/>
    </source>
</evidence>
<feature type="compositionally biased region" description="Acidic residues" evidence="1">
    <location>
        <begin position="16"/>
        <end position="26"/>
    </location>
</feature>
<dbReference type="PANTHER" id="PTHR13464">
    <property type="entry name" value="TRANSCRIPTIONAL REGULATOR PROTEIN HCNGP"/>
    <property type="match status" value="1"/>
</dbReference>
<dbReference type="Pfam" id="PF07818">
    <property type="entry name" value="HCNGP"/>
    <property type="match status" value="1"/>
</dbReference>
<dbReference type="Proteomes" id="UP000838412">
    <property type="component" value="Chromosome 6"/>
</dbReference>
<accession>A0A8K0EUY6</accession>
<organism evidence="2 3">
    <name type="scientific">Branchiostoma lanceolatum</name>
    <name type="common">Common lancelet</name>
    <name type="synonym">Amphioxus lanceolatum</name>
    <dbReference type="NCBI Taxonomy" id="7740"/>
    <lineage>
        <taxon>Eukaryota</taxon>
        <taxon>Metazoa</taxon>
        <taxon>Chordata</taxon>
        <taxon>Cephalochordata</taxon>
        <taxon>Leptocardii</taxon>
        <taxon>Amphioxiformes</taxon>
        <taxon>Branchiostomatidae</taxon>
        <taxon>Branchiostoma</taxon>
    </lineage>
</organism>
<feature type="compositionally biased region" description="Basic and acidic residues" evidence="1">
    <location>
        <begin position="297"/>
        <end position="313"/>
    </location>
</feature>
<dbReference type="AlphaFoldDB" id="A0A8K0EUY6"/>
<proteinExistence type="predicted"/>
<sequence length="313" mass="34534">MDSSTAIKSLISYGGSDEEDSDEEPEGNAKPAQKAVGLVAYGAGDEDEVKDTSMEEAREDDEDDYLTGRMEEGDIAMVDSDNDSQDSGPKDLLSESVRNMSEDDIVLPPEPPGRCSKQMQEKISRLYDQMRGGRDLNQMIQRRKDFRNPSIYEKLIHFIGIDENGTNYPKDVYNPHMWGEDSHYEALAKAQKEDMARREKEKKDRTKVNEIEFLTGTAKKPVTQTATGVAGVAVKTETVDPNKRKSKWDQSSTQIQTITTTKPTVVTLAAPSTTGKTTVISAVGTIVKKAKVADPPPKTEKKPAEKSQPGSKD</sequence>
<keyword evidence="3" id="KW-1185">Reference proteome</keyword>
<dbReference type="GO" id="GO:0005634">
    <property type="term" value="C:nucleus"/>
    <property type="evidence" value="ECO:0007669"/>
    <property type="project" value="TreeGrafter"/>
</dbReference>
<evidence type="ECO:0000313" key="3">
    <source>
        <dbReference type="Proteomes" id="UP000838412"/>
    </source>
</evidence>
<name>A0A8K0EUY6_BRALA</name>
<gene>
    <name evidence="2" type="primary">SAP30BP</name>
    <name evidence="2" type="ORF">BLAG_LOCUS20744</name>
</gene>
<feature type="region of interest" description="Disordered" evidence="1">
    <location>
        <begin position="1"/>
        <end position="118"/>
    </location>
</feature>
<dbReference type="PANTHER" id="PTHR13464:SF0">
    <property type="entry name" value="SAP30-BINDING PROTEIN"/>
    <property type="match status" value="1"/>
</dbReference>
<dbReference type="GO" id="GO:0006355">
    <property type="term" value="P:regulation of DNA-templated transcription"/>
    <property type="evidence" value="ECO:0007669"/>
    <property type="project" value="InterPro"/>
</dbReference>
<feature type="region of interest" description="Disordered" evidence="1">
    <location>
        <begin position="290"/>
        <end position="313"/>
    </location>
</feature>